<reference evidence="10 11" key="1">
    <citation type="submission" date="2017-11" db="EMBL/GenBank/DDBJ databases">
        <title>Sequencing the genomes of 1000 actinobacteria strains.</title>
        <authorList>
            <person name="Klenk H.-P."/>
        </authorList>
    </citation>
    <scope>NUCLEOTIDE SEQUENCE [LARGE SCALE GENOMIC DNA]</scope>
    <source>
        <strain evidence="10 11">DSM 44104</strain>
    </source>
</reference>
<keyword evidence="7 8" id="KW-0012">Acyltransferase</keyword>
<dbReference type="GO" id="GO:0016410">
    <property type="term" value="F:N-acyltransferase activity"/>
    <property type="evidence" value="ECO:0007669"/>
    <property type="project" value="UniProtKB-UniRule"/>
</dbReference>
<evidence type="ECO:0000313" key="10">
    <source>
        <dbReference type="EMBL" id="PKB41185.1"/>
    </source>
</evidence>
<dbReference type="Proteomes" id="UP000232453">
    <property type="component" value="Unassembled WGS sequence"/>
</dbReference>
<dbReference type="PROSITE" id="PS50263">
    <property type="entry name" value="CN_HYDROLASE"/>
    <property type="match status" value="1"/>
</dbReference>
<comment type="subcellular location">
    <subcellularLocation>
        <location evidence="1 8">Cell membrane</location>
        <topology evidence="1 8">Multi-pass membrane protein</topology>
    </subcellularLocation>
</comment>
<dbReference type="NCBIfam" id="TIGR00546">
    <property type="entry name" value="lnt"/>
    <property type="match status" value="1"/>
</dbReference>
<keyword evidence="5 8" id="KW-1133">Transmembrane helix</keyword>
<dbReference type="Pfam" id="PF20154">
    <property type="entry name" value="LNT_N"/>
    <property type="match status" value="1"/>
</dbReference>
<comment type="function">
    <text evidence="8">Catalyzes the phospholipid dependent N-acylation of the N-terminal cysteine of apolipoprotein, the last step in lipoprotein maturation.</text>
</comment>
<dbReference type="GO" id="GO:0005886">
    <property type="term" value="C:plasma membrane"/>
    <property type="evidence" value="ECO:0007669"/>
    <property type="project" value="UniProtKB-SubCell"/>
</dbReference>
<keyword evidence="3 8" id="KW-0808">Transferase</keyword>
<dbReference type="InterPro" id="IPR045378">
    <property type="entry name" value="LNT_N"/>
</dbReference>
<evidence type="ECO:0000256" key="7">
    <source>
        <dbReference type="ARBA" id="ARBA00023315"/>
    </source>
</evidence>
<feature type="transmembrane region" description="Helical" evidence="8">
    <location>
        <begin position="44"/>
        <end position="61"/>
    </location>
</feature>
<feature type="transmembrane region" description="Helical" evidence="8">
    <location>
        <begin position="158"/>
        <end position="186"/>
    </location>
</feature>
<evidence type="ECO:0000256" key="5">
    <source>
        <dbReference type="ARBA" id="ARBA00022989"/>
    </source>
</evidence>
<keyword evidence="4 8" id="KW-0812">Transmembrane</keyword>
<dbReference type="InterPro" id="IPR003010">
    <property type="entry name" value="C-N_Hydrolase"/>
</dbReference>
<feature type="transmembrane region" description="Helical" evidence="8">
    <location>
        <begin position="21"/>
        <end position="38"/>
    </location>
</feature>
<dbReference type="EMBL" id="PHUJ01000002">
    <property type="protein sequence ID" value="PKB41185.1"/>
    <property type="molecule type" value="Genomic_DNA"/>
</dbReference>
<dbReference type="EC" id="2.3.1.269" evidence="8"/>
<keyword evidence="6 8" id="KW-0472">Membrane</keyword>
<organism evidence="10 11">
    <name type="scientific">Pseudonocardia alni</name>
    <name type="common">Amycolata alni</name>
    <dbReference type="NCBI Taxonomy" id="33907"/>
    <lineage>
        <taxon>Bacteria</taxon>
        <taxon>Bacillati</taxon>
        <taxon>Actinomycetota</taxon>
        <taxon>Actinomycetes</taxon>
        <taxon>Pseudonocardiales</taxon>
        <taxon>Pseudonocardiaceae</taxon>
        <taxon>Pseudonocardia</taxon>
    </lineage>
</organism>
<comment type="similarity">
    <text evidence="8">Belongs to the CN hydrolase family. Apolipoprotein N-acyltransferase subfamily.</text>
</comment>
<dbReference type="InterPro" id="IPR036526">
    <property type="entry name" value="C-N_Hydrolase_sf"/>
</dbReference>
<dbReference type="PANTHER" id="PTHR38686">
    <property type="entry name" value="APOLIPOPROTEIN N-ACYLTRANSFERASE"/>
    <property type="match status" value="1"/>
</dbReference>
<gene>
    <name evidence="8" type="primary">lnt</name>
    <name evidence="10" type="ORF">ATL51_0145</name>
</gene>
<evidence type="ECO:0000256" key="2">
    <source>
        <dbReference type="ARBA" id="ARBA00022475"/>
    </source>
</evidence>
<protein>
    <recommendedName>
        <fullName evidence="8">Apolipoprotein N-acyltransferase</fullName>
        <shortName evidence="8">ALP N-acyltransferase</shortName>
        <ecNumber evidence="8">2.3.1.269</ecNumber>
    </recommendedName>
</protein>
<comment type="caution">
    <text evidence="10">The sequence shown here is derived from an EMBL/GenBank/DDBJ whole genome shotgun (WGS) entry which is preliminary data.</text>
</comment>
<feature type="transmembrane region" description="Helical" evidence="8">
    <location>
        <begin position="68"/>
        <end position="87"/>
    </location>
</feature>
<comment type="catalytic activity">
    <reaction evidence="8">
        <text>N-terminal S-1,2-diacyl-sn-glyceryl-L-cysteinyl-[lipoprotein] + a glycerophospholipid = N-acyl-S-1,2-diacyl-sn-glyceryl-L-cysteinyl-[lipoprotein] + a 2-acyl-sn-glycero-3-phospholipid + H(+)</text>
        <dbReference type="Rhea" id="RHEA:48228"/>
        <dbReference type="Rhea" id="RHEA-COMP:14681"/>
        <dbReference type="Rhea" id="RHEA-COMP:14684"/>
        <dbReference type="ChEBI" id="CHEBI:15378"/>
        <dbReference type="ChEBI" id="CHEBI:136912"/>
        <dbReference type="ChEBI" id="CHEBI:140656"/>
        <dbReference type="ChEBI" id="CHEBI:140657"/>
        <dbReference type="ChEBI" id="CHEBI:140660"/>
        <dbReference type="EC" id="2.3.1.269"/>
    </reaction>
</comment>
<dbReference type="InterPro" id="IPR004563">
    <property type="entry name" value="Apolipo_AcylTrfase"/>
</dbReference>
<dbReference type="AlphaFoldDB" id="A0AA44UUR8"/>
<evidence type="ECO:0000256" key="8">
    <source>
        <dbReference type="HAMAP-Rule" id="MF_01148"/>
    </source>
</evidence>
<evidence type="ECO:0000313" key="11">
    <source>
        <dbReference type="Proteomes" id="UP000232453"/>
    </source>
</evidence>
<dbReference type="RefSeq" id="WP_100877253.1">
    <property type="nucleotide sequence ID" value="NZ_CP052772.1"/>
</dbReference>
<dbReference type="Pfam" id="PF00795">
    <property type="entry name" value="CN_hydrolase"/>
    <property type="match status" value="1"/>
</dbReference>
<accession>A0AA44UUR8</accession>
<keyword evidence="2 8" id="KW-1003">Cell membrane</keyword>
<evidence type="ECO:0000259" key="9">
    <source>
        <dbReference type="PROSITE" id="PS50263"/>
    </source>
</evidence>
<comment type="pathway">
    <text evidence="8">Protein modification; lipoprotein biosynthesis (N-acyl transfer).</text>
</comment>
<sequence length="522" mass="54599">MTAATPDRSVARRRRQASAGSLGSALAAVGGGLVLYSTFAPRDWWWLAPVAFLAIGFAWRGGGARCGAVSGMLAGLAFFVPLLSWIGEFVGPMPWLVLATFQALFLAATGGAVGALPDRWWWPLAGAAVWTAGEAARSRIPFGGFPWGRVGFGQAEGIFTPVATLAGVPGLGFVVVLSGFALLELIRSTVHYAGPMPVALCVVFVPIIVVIASPLATAHARPDSQIVVAAVQGNVPRSGLDFNSQRRAVLDNYVRRTEQLAADVTVGREERPEVVLWPENSADIDPLRNPDARAAVDRAARAIQAPILVGAVLTPPEAEPTNTMIVWEPDSGPGAVHDKRRLQPFGEYVPFKEFFRTFSPLFGRSSDFAAGDGSGVVATAGTVIGAATCYGVIFDDLVRDSVLAGAQMLAVPSNNATFGRTEMTYQQLAVDRVRAVEFGRATVVPTTSGVGAVILPDGTVLAQSGLFDPAALVESIPLRSDITPAARVGPAVEGAITGAAALVVLGCVRARVAPRCGDPPRC</sequence>
<evidence type="ECO:0000256" key="4">
    <source>
        <dbReference type="ARBA" id="ARBA00022692"/>
    </source>
</evidence>
<dbReference type="SUPFAM" id="SSF56317">
    <property type="entry name" value="Carbon-nitrogen hydrolase"/>
    <property type="match status" value="1"/>
</dbReference>
<dbReference type="GO" id="GO:0042158">
    <property type="term" value="P:lipoprotein biosynthetic process"/>
    <property type="evidence" value="ECO:0007669"/>
    <property type="project" value="UniProtKB-UniRule"/>
</dbReference>
<dbReference type="CDD" id="cd07571">
    <property type="entry name" value="ALP_N-acyl_transferase"/>
    <property type="match status" value="1"/>
</dbReference>
<dbReference type="PANTHER" id="PTHR38686:SF1">
    <property type="entry name" value="APOLIPOPROTEIN N-ACYLTRANSFERASE"/>
    <property type="match status" value="1"/>
</dbReference>
<evidence type="ECO:0000256" key="6">
    <source>
        <dbReference type="ARBA" id="ARBA00023136"/>
    </source>
</evidence>
<feature type="transmembrane region" description="Helical" evidence="8">
    <location>
        <begin position="198"/>
        <end position="216"/>
    </location>
</feature>
<comment type="caution">
    <text evidence="8">Lacks conserved residue(s) required for the propagation of feature annotation.</text>
</comment>
<name>A0AA44UUR8_PSEA5</name>
<proteinExistence type="inferred from homology"/>
<dbReference type="Gene3D" id="3.60.110.10">
    <property type="entry name" value="Carbon-nitrogen hydrolase"/>
    <property type="match status" value="1"/>
</dbReference>
<evidence type="ECO:0000256" key="1">
    <source>
        <dbReference type="ARBA" id="ARBA00004651"/>
    </source>
</evidence>
<evidence type="ECO:0000256" key="3">
    <source>
        <dbReference type="ARBA" id="ARBA00022679"/>
    </source>
</evidence>
<feature type="domain" description="CN hydrolase" evidence="9">
    <location>
        <begin position="226"/>
        <end position="478"/>
    </location>
</feature>
<dbReference type="HAMAP" id="MF_01148">
    <property type="entry name" value="Lnt"/>
    <property type="match status" value="1"/>
</dbReference>